<dbReference type="PROSITE" id="PS51257">
    <property type="entry name" value="PROKAR_LIPOPROTEIN"/>
    <property type="match status" value="1"/>
</dbReference>
<accession>A0A8J3M4P0</accession>
<evidence type="ECO:0000313" key="4">
    <source>
        <dbReference type="Proteomes" id="UP000630097"/>
    </source>
</evidence>
<sequence length="265" mass="28286">MTVGGRGSRIFVGMSVAIAVLAGCGPTEGLSLDPPGRSDSQGGDKGGGQGDDTAKSHGTNPLDNPDGTDPGLGRITSGKDRTDARNLIDQVKTKGRGPKTGYDREEFGYAWADNADDVPLAHNGCDTRNDLLKRDGEKVKYRSGSDCVVVSMTLYDPYTGDTIDFRKEDASEVQIDHVMPLSYDWQMGASRWSDAERKRIANDPLNLLPVDGSANSAKGDSGPASWLPPAKGIRCSYAVRFAQVAIKYDLPVTAADKDVMLDQCA</sequence>
<feature type="region of interest" description="Disordered" evidence="1">
    <location>
        <begin position="25"/>
        <end position="100"/>
    </location>
</feature>
<feature type="compositionally biased region" description="Basic and acidic residues" evidence="1">
    <location>
        <begin position="77"/>
        <end position="86"/>
    </location>
</feature>
<dbReference type="PANTHER" id="PTHR24094">
    <property type="entry name" value="SECRETED PROTEIN"/>
    <property type="match status" value="1"/>
</dbReference>
<dbReference type="PANTHER" id="PTHR24094:SF15">
    <property type="entry name" value="AMP-DEPENDENT SYNTHETASE_LIGASE DOMAIN-CONTAINING PROTEIN-RELATED"/>
    <property type="match status" value="1"/>
</dbReference>
<name>A0A8J3M4P0_9ACTN</name>
<feature type="domain" description="GmrSD restriction endonucleases C-terminal" evidence="2">
    <location>
        <begin position="126"/>
        <end position="262"/>
    </location>
</feature>
<protein>
    <submittedName>
        <fullName evidence="3">Lipoprotein</fullName>
    </submittedName>
</protein>
<dbReference type="Pfam" id="PF07510">
    <property type="entry name" value="GmrSD_C"/>
    <property type="match status" value="1"/>
</dbReference>
<dbReference type="AlphaFoldDB" id="A0A8J3M4P0"/>
<dbReference type="InterPro" id="IPR011089">
    <property type="entry name" value="GmrSD_C"/>
</dbReference>
<keyword evidence="3" id="KW-0449">Lipoprotein</keyword>
<proteinExistence type="predicted"/>
<evidence type="ECO:0000259" key="2">
    <source>
        <dbReference type="Pfam" id="PF07510"/>
    </source>
</evidence>
<dbReference type="Proteomes" id="UP000630097">
    <property type="component" value="Unassembled WGS sequence"/>
</dbReference>
<evidence type="ECO:0000256" key="1">
    <source>
        <dbReference type="SAM" id="MobiDB-lite"/>
    </source>
</evidence>
<evidence type="ECO:0000313" key="3">
    <source>
        <dbReference type="EMBL" id="GIG79195.1"/>
    </source>
</evidence>
<reference evidence="3 4" key="1">
    <citation type="submission" date="2021-01" db="EMBL/GenBank/DDBJ databases">
        <title>Whole genome shotgun sequence of Planotetraspora kaengkrachanensis NBRC 104272.</title>
        <authorList>
            <person name="Komaki H."/>
            <person name="Tamura T."/>
        </authorList>
    </citation>
    <scope>NUCLEOTIDE SEQUENCE [LARGE SCALE GENOMIC DNA]</scope>
    <source>
        <strain evidence="3 4">NBRC 104272</strain>
    </source>
</reference>
<comment type="caution">
    <text evidence="3">The sequence shown here is derived from an EMBL/GenBank/DDBJ whole genome shotgun (WGS) entry which is preliminary data.</text>
</comment>
<dbReference type="EMBL" id="BONV01000007">
    <property type="protein sequence ID" value="GIG79195.1"/>
    <property type="molecule type" value="Genomic_DNA"/>
</dbReference>
<organism evidence="3 4">
    <name type="scientific">Planotetraspora kaengkrachanensis</name>
    <dbReference type="NCBI Taxonomy" id="575193"/>
    <lineage>
        <taxon>Bacteria</taxon>
        <taxon>Bacillati</taxon>
        <taxon>Actinomycetota</taxon>
        <taxon>Actinomycetes</taxon>
        <taxon>Streptosporangiales</taxon>
        <taxon>Streptosporangiaceae</taxon>
        <taxon>Planotetraspora</taxon>
    </lineage>
</organism>
<gene>
    <name evidence="3" type="ORF">Pka01_23220</name>
</gene>
<keyword evidence="4" id="KW-1185">Reference proteome</keyword>